<dbReference type="SUPFAM" id="SSF51645">
    <property type="entry name" value="Malate synthase G"/>
    <property type="match status" value="1"/>
</dbReference>
<dbReference type="Pfam" id="PF20656">
    <property type="entry name" value="MS_N"/>
    <property type="match status" value="1"/>
</dbReference>
<evidence type="ECO:0000313" key="3">
    <source>
        <dbReference type="EMBL" id="KPC28264.1"/>
    </source>
</evidence>
<accession>A0A0N0X980</accession>
<protein>
    <submittedName>
        <fullName evidence="3">Malate synthase G</fullName>
    </submittedName>
</protein>
<evidence type="ECO:0000256" key="1">
    <source>
        <dbReference type="SAM" id="MobiDB-lite"/>
    </source>
</evidence>
<evidence type="ECO:0000313" key="4">
    <source>
        <dbReference type="Proteomes" id="UP000037891"/>
    </source>
</evidence>
<dbReference type="Proteomes" id="UP000037891">
    <property type="component" value="Unassembled WGS sequence"/>
</dbReference>
<comment type="caution">
    <text evidence="3">The sequence shown here is derived from an EMBL/GenBank/DDBJ whole genome shotgun (WGS) entry which is preliminary data.</text>
</comment>
<dbReference type="EMBL" id="LGLN01000065">
    <property type="protein sequence ID" value="KPC28264.1"/>
    <property type="molecule type" value="Genomic_DNA"/>
</dbReference>
<dbReference type="AlphaFoldDB" id="A0A0N0X980"/>
<proteinExistence type="predicted"/>
<reference evidence="3 4" key="1">
    <citation type="submission" date="2015-07" db="EMBL/GenBank/DDBJ databases">
        <authorList>
            <person name="Noorani M."/>
        </authorList>
    </citation>
    <scope>NUCLEOTIDE SEQUENCE [LARGE SCALE GENOMIC DNA]</scope>
    <source>
        <strain evidence="3 4">0788_9</strain>
    </source>
</reference>
<feature type="region of interest" description="Disordered" evidence="1">
    <location>
        <begin position="56"/>
        <end position="76"/>
    </location>
</feature>
<evidence type="ECO:0000259" key="2">
    <source>
        <dbReference type="Pfam" id="PF20656"/>
    </source>
</evidence>
<dbReference type="InterPro" id="IPR048356">
    <property type="entry name" value="MS_N"/>
</dbReference>
<feature type="domain" description="Malate synthase N-terminal" evidence="2">
    <location>
        <begin position="30"/>
        <end position="69"/>
    </location>
</feature>
<reference evidence="3 4" key="2">
    <citation type="submission" date="2015-10" db="EMBL/GenBank/DDBJ databases">
        <title>Comparative genomics and high-throughput reverse genetic screens identify a new phytobacterial MAMP and an Arabidopsis receptor required for immune elicitation.</title>
        <authorList>
            <person name="Mott G.A."/>
            <person name="Thakur S."/>
            <person name="Wang P.W."/>
            <person name="Desveaux D."/>
            <person name="Guttman D.S."/>
        </authorList>
    </citation>
    <scope>NUCLEOTIDE SEQUENCE [LARGE SCALE GENOMIC DNA]</scope>
    <source>
        <strain evidence="3 4">0788_9</strain>
    </source>
</reference>
<sequence>MPAPQGSRQFASIHRRGRIALHSPGYGSLLGGFDALVQYLAPRNRELLAERERSQAELDTWHKAHPGPIVDMPAMR</sequence>
<name>A0A0N0X980_PSESX</name>
<dbReference type="GO" id="GO:0003824">
    <property type="term" value="F:catalytic activity"/>
    <property type="evidence" value="ECO:0007669"/>
    <property type="project" value="InterPro"/>
</dbReference>
<dbReference type="PATRIC" id="fig|81035.3.peg.3664"/>
<dbReference type="InterPro" id="IPR046363">
    <property type="entry name" value="MS_N_TIM-barrel_dom"/>
</dbReference>
<gene>
    <name evidence="3" type="ORF">ABJ99_3421</name>
</gene>
<dbReference type="InterPro" id="IPR011076">
    <property type="entry name" value="Malate_synth_sf"/>
</dbReference>
<organism evidence="3 4">
    <name type="scientific">Pseudomonas syringae pv. cilantro</name>
    <dbReference type="NCBI Taxonomy" id="81035"/>
    <lineage>
        <taxon>Bacteria</taxon>
        <taxon>Pseudomonadati</taxon>
        <taxon>Pseudomonadota</taxon>
        <taxon>Gammaproteobacteria</taxon>
        <taxon>Pseudomonadales</taxon>
        <taxon>Pseudomonadaceae</taxon>
        <taxon>Pseudomonas</taxon>
        <taxon>Pseudomonas syringae</taxon>
    </lineage>
</organism>
<dbReference type="Gene3D" id="3.20.20.360">
    <property type="entry name" value="Malate synthase, domain 3"/>
    <property type="match status" value="1"/>
</dbReference>